<keyword evidence="8" id="KW-1185">Reference proteome</keyword>
<evidence type="ECO:0000259" key="5">
    <source>
        <dbReference type="PROSITE" id="PS50042"/>
    </source>
</evidence>
<dbReference type="InterPro" id="IPR036390">
    <property type="entry name" value="WH_DNA-bd_sf"/>
</dbReference>
<accession>A0ABX2FX46</accession>
<dbReference type="InterPro" id="IPR014710">
    <property type="entry name" value="RmlC-like_jellyroll"/>
</dbReference>
<keyword evidence="2" id="KW-0238">DNA-binding</keyword>
<dbReference type="InterPro" id="IPR018490">
    <property type="entry name" value="cNMP-bd_dom_sf"/>
</dbReference>
<dbReference type="Gene3D" id="1.10.10.10">
    <property type="entry name" value="Winged helix-like DNA-binding domain superfamily/Winged helix DNA-binding domain"/>
    <property type="match status" value="1"/>
</dbReference>
<feature type="domain" description="Cyclic nucleotide-binding" evidence="5">
    <location>
        <begin position="37"/>
        <end position="140"/>
    </location>
</feature>
<dbReference type="Pfam" id="PF00027">
    <property type="entry name" value="cNMP_binding"/>
    <property type="match status" value="1"/>
</dbReference>
<dbReference type="SUPFAM" id="SSF46785">
    <property type="entry name" value="Winged helix' DNA-binding domain"/>
    <property type="match status" value="1"/>
</dbReference>
<dbReference type="SMART" id="SM00100">
    <property type="entry name" value="cNMP"/>
    <property type="match status" value="1"/>
</dbReference>
<evidence type="ECO:0000313" key="8">
    <source>
        <dbReference type="Proteomes" id="UP001516061"/>
    </source>
</evidence>
<dbReference type="EMBL" id="JABSNM010000001">
    <property type="protein sequence ID" value="NRT54389.1"/>
    <property type="molecule type" value="Genomic_DNA"/>
</dbReference>
<organism evidence="7 8">
    <name type="scientific">Sphaerotilus uruguayifluvii</name>
    <dbReference type="NCBI Taxonomy" id="2735897"/>
    <lineage>
        <taxon>Bacteria</taxon>
        <taxon>Pseudomonadati</taxon>
        <taxon>Pseudomonadota</taxon>
        <taxon>Betaproteobacteria</taxon>
        <taxon>Burkholderiales</taxon>
        <taxon>Sphaerotilaceae</taxon>
        <taxon>Sphaerotilus</taxon>
    </lineage>
</organism>
<dbReference type="InterPro" id="IPR012318">
    <property type="entry name" value="HTH_CRP"/>
</dbReference>
<evidence type="ECO:0000259" key="6">
    <source>
        <dbReference type="PROSITE" id="PS51063"/>
    </source>
</evidence>
<dbReference type="PROSITE" id="PS50042">
    <property type="entry name" value="CNMP_BINDING_3"/>
    <property type="match status" value="1"/>
</dbReference>
<dbReference type="Gene3D" id="2.60.120.10">
    <property type="entry name" value="Jelly Rolls"/>
    <property type="match status" value="1"/>
</dbReference>
<dbReference type="CDD" id="cd00038">
    <property type="entry name" value="CAP_ED"/>
    <property type="match status" value="1"/>
</dbReference>
<dbReference type="InterPro" id="IPR036388">
    <property type="entry name" value="WH-like_DNA-bd_sf"/>
</dbReference>
<dbReference type="Proteomes" id="UP001516061">
    <property type="component" value="Unassembled WGS sequence"/>
</dbReference>
<name>A0ABX2FX46_9BURK</name>
<protein>
    <submittedName>
        <fullName evidence="7">CRP-like cAMP-binding protein</fullName>
    </submittedName>
</protein>
<feature type="region of interest" description="Disordered" evidence="4">
    <location>
        <begin position="1"/>
        <end position="21"/>
    </location>
</feature>
<feature type="domain" description="HTH crp-type" evidence="6">
    <location>
        <begin position="171"/>
        <end position="243"/>
    </location>
</feature>
<evidence type="ECO:0000256" key="3">
    <source>
        <dbReference type="ARBA" id="ARBA00023163"/>
    </source>
</evidence>
<evidence type="ECO:0000256" key="4">
    <source>
        <dbReference type="SAM" id="MobiDB-lite"/>
    </source>
</evidence>
<dbReference type="PROSITE" id="PS51063">
    <property type="entry name" value="HTH_CRP_2"/>
    <property type="match status" value="1"/>
</dbReference>
<reference evidence="7 8" key="1">
    <citation type="submission" date="2020-05" db="EMBL/GenBank/DDBJ databases">
        <title>Genomic Encyclopedia of Type Strains, Phase IV (KMG-V): Genome sequencing to study the core and pangenomes of soil and plant-associated prokaryotes.</title>
        <authorList>
            <person name="Whitman W."/>
        </authorList>
    </citation>
    <scope>NUCLEOTIDE SEQUENCE [LARGE SCALE GENOMIC DNA]</scope>
    <source>
        <strain evidence="7 8">C29</strain>
    </source>
</reference>
<dbReference type="InterPro" id="IPR000595">
    <property type="entry name" value="cNMP-bd_dom"/>
</dbReference>
<dbReference type="Pfam" id="PF13545">
    <property type="entry name" value="HTH_Crp_2"/>
    <property type="match status" value="1"/>
</dbReference>
<evidence type="ECO:0000256" key="2">
    <source>
        <dbReference type="ARBA" id="ARBA00023125"/>
    </source>
</evidence>
<proteinExistence type="predicted"/>
<dbReference type="SUPFAM" id="SSF51206">
    <property type="entry name" value="cAMP-binding domain-like"/>
    <property type="match status" value="1"/>
</dbReference>
<sequence length="254" mass="28105">MEGGHAGVTAQRERLGAPWRDSGDPHVARAMIAPESWFQTLPRPLQLELSRRVQPRYLHAGERLCARGDAPDGFYGLSDGILRVSGLVAPGAEALLALVQPPHWFGELGLFDGQPRTHDVHAETDAVLLHLPQAVMLAVLEREPAGWLHLGRLLAGKMRSVFVSFEQMQMLAPRARVARRLVMMASDHQVDRPTLRRELALSQDQLARMLSLSRQTVNEVLAALEADGLVRRRRRVIELLDPEGLKADGMSVGP</sequence>
<evidence type="ECO:0000313" key="7">
    <source>
        <dbReference type="EMBL" id="NRT54389.1"/>
    </source>
</evidence>
<dbReference type="PANTHER" id="PTHR24567:SF74">
    <property type="entry name" value="HTH-TYPE TRANSCRIPTIONAL REGULATOR ARCR"/>
    <property type="match status" value="1"/>
</dbReference>
<evidence type="ECO:0000256" key="1">
    <source>
        <dbReference type="ARBA" id="ARBA00023015"/>
    </source>
</evidence>
<dbReference type="InterPro" id="IPR050397">
    <property type="entry name" value="Env_Response_Regulators"/>
</dbReference>
<dbReference type="SMART" id="SM00419">
    <property type="entry name" value="HTH_CRP"/>
    <property type="match status" value="1"/>
</dbReference>
<keyword evidence="1" id="KW-0805">Transcription regulation</keyword>
<gene>
    <name evidence="7" type="ORF">HNQ01_000096</name>
</gene>
<keyword evidence="3" id="KW-0804">Transcription</keyword>
<feature type="compositionally biased region" description="Basic and acidic residues" evidence="4">
    <location>
        <begin position="11"/>
        <end position="21"/>
    </location>
</feature>
<dbReference type="PANTHER" id="PTHR24567">
    <property type="entry name" value="CRP FAMILY TRANSCRIPTIONAL REGULATORY PROTEIN"/>
    <property type="match status" value="1"/>
</dbReference>
<comment type="caution">
    <text evidence="7">The sequence shown here is derived from an EMBL/GenBank/DDBJ whole genome shotgun (WGS) entry which is preliminary data.</text>
</comment>